<dbReference type="InterPro" id="IPR043454">
    <property type="entry name" value="NPH3/RPT2-like"/>
</dbReference>
<dbReference type="InterPro" id="IPR011333">
    <property type="entry name" value="SKP1/BTB/POZ_sf"/>
</dbReference>
<dbReference type="Proteomes" id="UP000241394">
    <property type="component" value="Chromosome LG25"/>
</dbReference>
<evidence type="ECO:0000313" key="5">
    <source>
        <dbReference type="EMBL" id="PSR91874.1"/>
    </source>
</evidence>
<dbReference type="AlphaFoldDB" id="A0A2R6PJ23"/>
<dbReference type="OrthoDB" id="624345at2759"/>
<dbReference type="STRING" id="1590841.A0A2R6PJ23"/>
<proteinExistence type="inferred from homology"/>
<organism evidence="5 6">
    <name type="scientific">Actinidia chinensis var. chinensis</name>
    <name type="common">Chinese soft-hair kiwi</name>
    <dbReference type="NCBI Taxonomy" id="1590841"/>
    <lineage>
        <taxon>Eukaryota</taxon>
        <taxon>Viridiplantae</taxon>
        <taxon>Streptophyta</taxon>
        <taxon>Embryophyta</taxon>
        <taxon>Tracheophyta</taxon>
        <taxon>Spermatophyta</taxon>
        <taxon>Magnoliopsida</taxon>
        <taxon>eudicotyledons</taxon>
        <taxon>Gunneridae</taxon>
        <taxon>Pentapetalae</taxon>
        <taxon>asterids</taxon>
        <taxon>Ericales</taxon>
        <taxon>Actinidiaceae</taxon>
        <taxon>Actinidia</taxon>
    </lineage>
</organism>
<dbReference type="Pfam" id="PF00651">
    <property type="entry name" value="BTB"/>
    <property type="match status" value="1"/>
</dbReference>
<keyword evidence="6" id="KW-1185">Reference proteome</keyword>
<evidence type="ECO:0000259" key="4">
    <source>
        <dbReference type="PROSITE" id="PS51649"/>
    </source>
</evidence>
<dbReference type="InParanoid" id="A0A2R6PJ23"/>
<evidence type="ECO:0000313" key="6">
    <source>
        <dbReference type="Proteomes" id="UP000241394"/>
    </source>
</evidence>
<comment type="similarity">
    <text evidence="3">Belongs to the NPH3 family.</text>
</comment>
<comment type="pathway">
    <text evidence="1">Protein modification; protein ubiquitination.</text>
</comment>
<comment type="caution">
    <text evidence="5">The sequence shown here is derived from an EMBL/GenBank/DDBJ whole genome shotgun (WGS) entry which is preliminary data.</text>
</comment>
<feature type="domain" description="NPH3" evidence="4">
    <location>
        <begin position="181"/>
        <end position="416"/>
    </location>
</feature>
<dbReference type="GO" id="GO:0016567">
    <property type="term" value="P:protein ubiquitination"/>
    <property type="evidence" value="ECO:0007669"/>
    <property type="project" value="UniProtKB-UniPathway"/>
</dbReference>
<dbReference type="Gene3D" id="3.30.710.10">
    <property type="entry name" value="Potassium Channel Kv1.1, Chain A"/>
    <property type="match status" value="1"/>
</dbReference>
<dbReference type="InterPro" id="IPR000210">
    <property type="entry name" value="BTB/POZ_dom"/>
</dbReference>
<protein>
    <submittedName>
        <fullName evidence="5">BTB/POZ domain-containing protein</fullName>
    </submittedName>
</protein>
<gene>
    <name evidence="5" type="ORF">CEY00_Acc29221</name>
</gene>
<dbReference type="UniPathway" id="UPA00143"/>
<dbReference type="PROSITE" id="PS51649">
    <property type="entry name" value="NPH3"/>
    <property type="match status" value="1"/>
</dbReference>
<dbReference type="Gramene" id="PSR91874">
    <property type="protein sequence ID" value="PSR91874"/>
    <property type="gene ID" value="CEY00_Acc29221"/>
</dbReference>
<dbReference type="EMBL" id="NKQK01000025">
    <property type="protein sequence ID" value="PSR91874.1"/>
    <property type="molecule type" value="Genomic_DNA"/>
</dbReference>
<keyword evidence="2" id="KW-0833">Ubl conjugation pathway</keyword>
<evidence type="ECO:0000256" key="3">
    <source>
        <dbReference type="PROSITE-ProRule" id="PRU00982"/>
    </source>
</evidence>
<dbReference type="InterPro" id="IPR027356">
    <property type="entry name" value="NPH3_dom"/>
</dbReference>
<reference evidence="6" key="2">
    <citation type="journal article" date="2018" name="BMC Genomics">
        <title>A manually annotated Actinidia chinensis var. chinensis (kiwifruit) genome highlights the challenges associated with draft genomes and gene prediction in plants.</title>
        <authorList>
            <person name="Pilkington S.M."/>
            <person name="Crowhurst R."/>
            <person name="Hilario E."/>
            <person name="Nardozza S."/>
            <person name="Fraser L."/>
            <person name="Peng Y."/>
            <person name="Gunaseelan K."/>
            <person name="Simpson R."/>
            <person name="Tahir J."/>
            <person name="Deroles S.C."/>
            <person name="Templeton K."/>
            <person name="Luo Z."/>
            <person name="Davy M."/>
            <person name="Cheng C."/>
            <person name="McNeilage M."/>
            <person name="Scaglione D."/>
            <person name="Liu Y."/>
            <person name="Zhang Q."/>
            <person name="Datson P."/>
            <person name="De Silva N."/>
            <person name="Gardiner S.E."/>
            <person name="Bassett H."/>
            <person name="Chagne D."/>
            <person name="McCallum J."/>
            <person name="Dzierzon H."/>
            <person name="Deng C."/>
            <person name="Wang Y.Y."/>
            <person name="Barron L."/>
            <person name="Manako K."/>
            <person name="Bowen J."/>
            <person name="Foster T.M."/>
            <person name="Erridge Z.A."/>
            <person name="Tiffin H."/>
            <person name="Waite C.N."/>
            <person name="Davies K.M."/>
            <person name="Grierson E.P."/>
            <person name="Laing W.A."/>
            <person name="Kirk R."/>
            <person name="Chen X."/>
            <person name="Wood M."/>
            <person name="Montefiori M."/>
            <person name="Brummell D.A."/>
            <person name="Schwinn K.E."/>
            <person name="Catanach A."/>
            <person name="Fullerton C."/>
            <person name="Li D."/>
            <person name="Meiyalaghan S."/>
            <person name="Nieuwenhuizen N."/>
            <person name="Read N."/>
            <person name="Prakash R."/>
            <person name="Hunter D."/>
            <person name="Zhang H."/>
            <person name="McKenzie M."/>
            <person name="Knabel M."/>
            <person name="Harris A."/>
            <person name="Allan A.C."/>
            <person name="Gleave A."/>
            <person name="Chen A."/>
            <person name="Janssen B.J."/>
            <person name="Plunkett B."/>
            <person name="Ampomah-Dwamena C."/>
            <person name="Voogd C."/>
            <person name="Leif D."/>
            <person name="Lafferty D."/>
            <person name="Souleyre E.J.F."/>
            <person name="Varkonyi-Gasic E."/>
            <person name="Gambi F."/>
            <person name="Hanley J."/>
            <person name="Yao J.L."/>
            <person name="Cheung J."/>
            <person name="David K.M."/>
            <person name="Warren B."/>
            <person name="Marsh K."/>
            <person name="Snowden K.C."/>
            <person name="Lin-Wang K."/>
            <person name="Brian L."/>
            <person name="Martinez-Sanchez M."/>
            <person name="Wang M."/>
            <person name="Ileperuma N."/>
            <person name="Macnee N."/>
            <person name="Campin R."/>
            <person name="McAtee P."/>
            <person name="Drummond R.S.M."/>
            <person name="Espley R.V."/>
            <person name="Ireland H.S."/>
            <person name="Wu R."/>
            <person name="Atkinson R.G."/>
            <person name="Karunairetnam S."/>
            <person name="Bulley S."/>
            <person name="Chunkath S."/>
            <person name="Hanley Z."/>
            <person name="Storey R."/>
            <person name="Thrimawithana A.H."/>
            <person name="Thomson S."/>
            <person name="David C."/>
            <person name="Testolin R."/>
            <person name="Huang H."/>
            <person name="Hellens R.P."/>
            <person name="Schaffer R.J."/>
        </authorList>
    </citation>
    <scope>NUCLEOTIDE SEQUENCE [LARGE SCALE GENOMIC DNA]</scope>
    <source>
        <strain evidence="6">cv. Red5</strain>
    </source>
</reference>
<dbReference type="Pfam" id="PF03000">
    <property type="entry name" value="NPH3"/>
    <property type="match status" value="1"/>
</dbReference>
<dbReference type="PANTHER" id="PTHR32370">
    <property type="entry name" value="OS12G0117600 PROTEIN"/>
    <property type="match status" value="1"/>
</dbReference>
<evidence type="ECO:0000256" key="2">
    <source>
        <dbReference type="ARBA" id="ARBA00022786"/>
    </source>
</evidence>
<dbReference type="SUPFAM" id="SSF54695">
    <property type="entry name" value="POZ domain"/>
    <property type="match status" value="1"/>
</dbReference>
<dbReference type="OMA" id="DAYSMAY"/>
<evidence type="ECO:0000256" key="1">
    <source>
        <dbReference type="ARBA" id="ARBA00004906"/>
    </source>
</evidence>
<name>A0A2R6PJ23_ACTCC</name>
<accession>A0A2R6PJ23</accession>
<sequence>MATDAIVNVAEVKFYLHKFPLLSKSNRLQKLAQKGNKENLDDIHLPNFPGGPKAFEICAKFCYGVTVILNAYNVVATRCAAEYLEMTEDVDHGNLIFKIEVFLNSSVFCSWKDSIIVLQTTTSLLLWSEDLNVVARCIDSIASKTFMNPSNVKWSHTYNRKLLVPDRIVEHGMKFESVPKDWWVEDMCELDIDLYKRVLTAVRSKGKIDGNVIGEALKTYAMRWLSNSVDALASEVHNGKNKCLVETIISLLPSDTSAGCSCSFLLKLLKFAILVGADGTQREDLIKRISIKLDEASVNDLLIPVRSPQTTKYDTELVQSLVNRFVVHEKRRRDVDIAEKNEKIISDSVLGYGSWLNVGKLIDGYLAEIAYDPNLPVSSFILLSQSIPESARPIHDGLYKAIDIYLKENPPELDKI</sequence>
<reference evidence="5 6" key="1">
    <citation type="submission" date="2017-07" db="EMBL/GenBank/DDBJ databases">
        <title>An improved, manually edited Actinidia chinensis var. chinensis (kiwifruit) genome highlights the challenges associated with draft genomes and gene prediction in plants.</title>
        <authorList>
            <person name="Pilkington S."/>
            <person name="Crowhurst R."/>
            <person name="Hilario E."/>
            <person name="Nardozza S."/>
            <person name="Fraser L."/>
            <person name="Peng Y."/>
            <person name="Gunaseelan K."/>
            <person name="Simpson R."/>
            <person name="Tahir J."/>
            <person name="Deroles S."/>
            <person name="Templeton K."/>
            <person name="Luo Z."/>
            <person name="Davy M."/>
            <person name="Cheng C."/>
            <person name="Mcneilage M."/>
            <person name="Scaglione D."/>
            <person name="Liu Y."/>
            <person name="Zhang Q."/>
            <person name="Datson P."/>
            <person name="De Silva N."/>
            <person name="Gardiner S."/>
            <person name="Bassett H."/>
            <person name="Chagne D."/>
            <person name="Mccallum J."/>
            <person name="Dzierzon H."/>
            <person name="Deng C."/>
            <person name="Wang Y.-Y."/>
            <person name="Barron N."/>
            <person name="Manako K."/>
            <person name="Bowen J."/>
            <person name="Foster T."/>
            <person name="Erridge Z."/>
            <person name="Tiffin H."/>
            <person name="Waite C."/>
            <person name="Davies K."/>
            <person name="Grierson E."/>
            <person name="Laing W."/>
            <person name="Kirk R."/>
            <person name="Chen X."/>
            <person name="Wood M."/>
            <person name="Montefiori M."/>
            <person name="Brummell D."/>
            <person name="Schwinn K."/>
            <person name="Catanach A."/>
            <person name="Fullerton C."/>
            <person name="Li D."/>
            <person name="Meiyalaghan S."/>
            <person name="Nieuwenhuizen N."/>
            <person name="Read N."/>
            <person name="Prakash R."/>
            <person name="Hunter D."/>
            <person name="Zhang H."/>
            <person name="Mckenzie M."/>
            <person name="Knabel M."/>
            <person name="Harris A."/>
            <person name="Allan A."/>
            <person name="Chen A."/>
            <person name="Janssen B."/>
            <person name="Plunkett B."/>
            <person name="Dwamena C."/>
            <person name="Voogd C."/>
            <person name="Leif D."/>
            <person name="Lafferty D."/>
            <person name="Souleyre E."/>
            <person name="Varkonyi-Gasic E."/>
            <person name="Gambi F."/>
            <person name="Hanley J."/>
            <person name="Yao J.-L."/>
            <person name="Cheung J."/>
            <person name="David K."/>
            <person name="Warren B."/>
            <person name="Marsh K."/>
            <person name="Snowden K."/>
            <person name="Lin-Wang K."/>
            <person name="Brian L."/>
            <person name="Martinez-Sanchez M."/>
            <person name="Wang M."/>
            <person name="Ileperuma N."/>
            <person name="Macnee N."/>
            <person name="Campin R."/>
            <person name="Mcatee P."/>
            <person name="Drummond R."/>
            <person name="Espley R."/>
            <person name="Ireland H."/>
            <person name="Wu R."/>
            <person name="Atkinson R."/>
            <person name="Karunairetnam S."/>
            <person name="Bulley S."/>
            <person name="Chunkath S."/>
            <person name="Hanley Z."/>
            <person name="Storey R."/>
            <person name="Thrimawithana A."/>
            <person name="Thomson S."/>
            <person name="David C."/>
            <person name="Testolin R."/>
        </authorList>
    </citation>
    <scope>NUCLEOTIDE SEQUENCE [LARGE SCALE GENOMIC DNA]</scope>
    <source>
        <strain evidence="6">cv. Red5</strain>
        <tissue evidence="5">Young leaf</tissue>
    </source>
</reference>